<dbReference type="InterPro" id="IPR032675">
    <property type="entry name" value="LRR_dom_sf"/>
</dbReference>
<dbReference type="Gene3D" id="3.80.10.10">
    <property type="entry name" value="Ribonuclease Inhibitor"/>
    <property type="match status" value="1"/>
</dbReference>
<protein>
    <recommendedName>
        <fullName evidence="3">F-box domain-containing protein</fullName>
    </recommendedName>
</protein>
<evidence type="ECO:0000313" key="2">
    <source>
        <dbReference type="Proteomes" id="UP000308197"/>
    </source>
</evidence>
<dbReference type="SUPFAM" id="SSF52047">
    <property type="entry name" value="RNI-like"/>
    <property type="match status" value="1"/>
</dbReference>
<evidence type="ECO:0000313" key="1">
    <source>
        <dbReference type="EMBL" id="TFK80073.1"/>
    </source>
</evidence>
<dbReference type="EMBL" id="ML211854">
    <property type="protein sequence ID" value="TFK80073.1"/>
    <property type="molecule type" value="Genomic_DNA"/>
</dbReference>
<organism evidence="1 2">
    <name type="scientific">Polyporus arcularius HHB13444</name>
    <dbReference type="NCBI Taxonomy" id="1314778"/>
    <lineage>
        <taxon>Eukaryota</taxon>
        <taxon>Fungi</taxon>
        <taxon>Dikarya</taxon>
        <taxon>Basidiomycota</taxon>
        <taxon>Agaricomycotina</taxon>
        <taxon>Agaricomycetes</taxon>
        <taxon>Polyporales</taxon>
        <taxon>Polyporaceae</taxon>
        <taxon>Polyporus</taxon>
    </lineage>
</organism>
<accession>A0A5C3P2U4</accession>
<dbReference type="InParanoid" id="A0A5C3P2U4"/>
<evidence type="ECO:0008006" key="3">
    <source>
        <dbReference type="Google" id="ProtNLM"/>
    </source>
</evidence>
<proteinExistence type="predicted"/>
<dbReference type="Proteomes" id="UP000308197">
    <property type="component" value="Unassembled WGS sequence"/>
</dbReference>
<reference evidence="1 2" key="1">
    <citation type="journal article" date="2019" name="Nat. Ecol. Evol.">
        <title>Megaphylogeny resolves global patterns of mushroom evolution.</title>
        <authorList>
            <person name="Varga T."/>
            <person name="Krizsan K."/>
            <person name="Foldi C."/>
            <person name="Dima B."/>
            <person name="Sanchez-Garcia M."/>
            <person name="Sanchez-Ramirez S."/>
            <person name="Szollosi G.J."/>
            <person name="Szarkandi J.G."/>
            <person name="Papp V."/>
            <person name="Albert L."/>
            <person name="Andreopoulos W."/>
            <person name="Angelini C."/>
            <person name="Antonin V."/>
            <person name="Barry K.W."/>
            <person name="Bougher N.L."/>
            <person name="Buchanan P."/>
            <person name="Buyck B."/>
            <person name="Bense V."/>
            <person name="Catcheside P."/>
            <person name="Chovatia M."/>
            <person name="Cooper J."/>
            <person name="Damon W."/>
            <person name="Desjardin D."/>
            <person name="Finy P."/>
            <person name="Geml J."/>
            <person name="Haridas S."/>
            <person name="Hughes K."/>
            <person name="Justo A."/>
            <person name="Karasinski D."/>
            <person name="Kautmanova I."/>
            <person name="Kiss B."/>
            <person name="Kocsube S."/>
            <person name="Kotiranta H."/>
            <person name="LaButti K.M."/>
            <person name="Lechner B.E."/>
            <person name="Liimatainen K."/>
            <person name="Lipzen A."/>
            <person name="Lukacs Z."/>
            <person name="Mihaltcheva S."/>
            <person name="Morgado L.N."/>
            <person name="Niskanen T."/>
            <person name="Noordeloos M.E."/>
            <person name="Ohm R.A."/>
            <person name="Ortiz-Santana B."/>
            <person name="Ovrebo C."/>
            <person name="Racz N."/>
            <person name="Riley R."/>
            <person name="Savchenko A."/>
            <person name="Shiryaev A."/>
            <person name="Soop K."/>
            <person name="Spirin V."/>
            <person name="Szebenyi C."/>
            <person name="Tomsovsky M."/>
            <person name="Tulloss R.E."/>
            <person name="Uehling J."/>
            <person name="Grigoriev I.V."/>
            <person name="Vagvolgyi C."/>
            <person name="Papp T."/>
            <person name="Martin F.M."/>
            <person name="Miettinen O."/>
            <person name="Hibbett D.S."/>
            <person name="Nagy L.G."/>
        </authorList>
    </citation>
    <scope>NUCLEOTIDE SEQUENCE [LARGE SCALE GENOMIC DNA]</scope>
    <source>
        <strain evidence="1 2">HHB13444</strain>
    </source>
</reference>
<name>A0A5C3P2U4_9APHY</name>
<gene>
    <name evidence="1" type="ORF">K466DRAFT_605639</name>
</gene>
<dbReference type="AlphaFoldDB" id="A0A5C3P2U4"/>
<keyword evidence="2" id="KW-1185">Reference proteome</keyword>
<sequence>MPVFPTELTDEIIACIPVVCSGTRERYPTLLCCSLVCSAWLPASRHQLFQELYIDTPVRYDLLVSRVLHSEEMRLYLPSVRTVQLKIPDSPPFNRRPFMLEFAGHLPSVTDMHMSRTALGAWISHPSSFVAISRFSSTQSLMIFRCAFPSFGALRRILTSLPSLTILRLDDPSWPDPAADLSPRLSHGASIVRRPALSVLAASWGSHSPDQRRAQQFMNWLSETATASSLVDLRVSKHPETAQIGCMETFGPSLVRFGRAVRRLDIEVGESRDPKLERFLCSLTSLEALHLRFDSLRLQPDAWVQIASLMHSVPRRTKLLDLYIKFHYSGPPELSNLDGLEALDAALQPELFDDLQAVKLHLFYTEVSTNPQERVRTEPMLAVFKTKLSKLYERSTIEVSADEGYSYTVSVGPQPVVDVEPPTDHNTALS</sequence>